<dbReference type="InterPro" id="IPR016193">
    <property type="entry name" value="Cytidine_deaminase-like"/>
</dbReference>
<protein>
    <recommendedName>
        <fullName evidence="4">tRNA-specific adenosine-34 deaminase subunit Tad3</fullName>
    </recommendedName>
</protein>
<dbReference type="EMBL" id="MSFL01000002">
    <property type="protein sequence ID" value="PWY91280.1"/>
    <property type="molecule type" value="Genomic_DNA"/>
</dbReference>
<organism evidence="2 3">
    <name type="scientific">Aspergillus heteromorphus CBS 117.55</name>
    <dbReference type="NCBI Taxonomy" id="1448321"/>
    <lineage>
        <taxon>Eukaryota</taxon>
        <taxon>Fungi</taxon>
        <taxon>Dikarya</taxon>
        <taxon>Ascomycota</taxon>
        <taxon>Pezizomycotina</taxon>
        <taxon>Eurotiomycetes</taxon>
        <taxon>Eurotiomycetidae</taxon>
        <taxon>Eurotiales</taxon>
        <taxon>Aspergillaceae</taxon>
        <taxon>Aspergillus</taxon>
        <taxon>Aspergillus subgen. Circumdati</taxon>
    </lineage>
</organism>
<evidence type="ECO:0000256" key="1">
    <source>
        <dbReference type="SAM" id="MobiDB-lite"/>
    </source>
</evidence>
<dbReference type="AlphaFoldDB" id="A0A317X3Z9"/>
<feature type="region of interest" description="Disordered" evidence="1">
    <location>
        <begin position="429"/>
        <end position="456"/>
    </location>
</feature>
<dbReference type="OrthoDB" id="3180714at2759"/>
<evidence type="ECO:0000313" key="3">
    <source>
        <dbReference type="Proteomes" id="UP000247233"/>
    </source>
</evidence>
<feature type="compositionally biased region" description="Acidic residues" evidence="1">
    <location>
        <begin position="429"/>
        <end position="441"/>
    </location>
</feature>
<evidence type="ECO:0008006" key="4">
    <source>
        <dbReference type="Google" id="ProtNLM"/>
    </source>
</evidence>
<reference evidence="2 3" key="1">
    <citation type="submission" date="2016-12" db="EMBL/GenBank/DDBJ databases">
        <title>The genomes of Aspergillus section Nigri reveals drivers in fungal speciation.</title>
        <authorList>
            <consortium name="DOE Joint Genome Institute"/>
            <person name="Vesth T.C."/>
            <person name="Nybo J."/>
            <person name="Theobald S."/>
            <person name="Brandl J."/>
            <person name="Frisvad J.C."/>
            <person name="Nielsen K.F."/>
            <person name="Lyhne E.K."/>
            <person name="Kogle M.E."/>
            <person name="Kuo A."/>
            <person name="Riley R."/>
            <person name="Clum A."/>
            <person name="Nolan M."/>
            <person name="Lipzen A."/>
            <person name="Salamov A."/>
            <person name="Henrissat B."/>
            <person name="Wiebenga A."/>
            <person name="De Vries R.P."/>
            <person name="Grigoriev I.V."/>
            <person name="Mortensen U.H."/>
            <person name="Andersen M.R."/>
            <person name="Baker S.E."/>
        </authorList>
    </citation>
    <scope>NUCLEOTIDE SEQUENCE [LARGE SCALE GENOMIC DNA]</scope>
    <source>
        <strain evidence="2 3">CBS 117.55</strain>
    </source>
</reference>
<dbReference type="STRING" id="1448321.A0A317X3Z9"/>
<dbReference type="VEuPathDB" id="FungiDB:BO70DRAFT_329728"/>
<keyword evidence="3" id="KW-1185">Reference proteome</keyword>
<comment type="caution">
    <text evidence="2">The sequence shown here is derived from an EMBL/GenBank/DDBJ whole genome shotgun (WGS) entry which is preliminary data.</text>
</comment>
<dbReference type="SUPFAM" id="SSF53927">
    <property type="entry name" value="Cytidine deaminase-like"/>
    <property type="match status" value="1"/>
</dbReference>
<name>A0A317X3Z9_9EURO</name>
<dbReference type="GeneID" id="37063032"/>
<dbReference type="Proteomes" id="UP000247233">
    <property type="component" value="Unassembled WGS sequence"/>
</dbReference>
<dbReference type="Gene3D" id="3.40.140.10">
    <property type="entry name" value="Cytidine Deaminase, domain 2"/>
    <property type="match status" value="1"/>
</dbReference>
<gene>
    <name evidence="2" type="ORF">BO70DRAFT_329728</name>
</gene>
<feature type="region of interest" description="Disordered" evidence="1">
    <location>
        <begin position="249"/>
        <end position="275"/>
    </location>
</feature>
<dbReference type="GO" id="GO:0006139">
    <property type="term" value="P:nucleobase-containing compound metabolic process"/>
    <property type="evidence" value="ECO:0007669"/>
    <property type="project" value="UniProtKB-ARBA"/>
</dbReference>
<dbReference type="RefSeq" id="XP_025403723.1">
    <property type="nucleotide sequence ID" value="XM_025540795.1"/>
</dbReference>
<dbReference type="GO" id="GO:0003824">
    <property type="term" value="F:catalytic activity"/>
    <property type="evidence" value="ECO:0007669"/>
    <property type="project" value="InterPro"/>
</dbReference>
<accession>A0A317X3Z9</accession>
<evidence type="ECO:0000313" key="2">
    <source>
        <dbReference type="EMBL" id="PWY91280.1"/>
    </source>
</evidence>
<proteinExistence type="predicted"/>
<sequence length="497" mass="54346">MDAEELLRGITPLAGDVTAIRTVQETRPLEEFADAYVAEVNVKSASKVIKALDSSFPRDPSQPMNHLRRFAKHNQVPEHLRPALLRDGSSPSQTIFVLISPPLPDTETLQKVLAPFVPENAVSEEGAVPLHPVRIPLQPPMTTVQADTWSKSMWPVVFNPAAPRAMVAPPPHVLSRARELIQPNAGRYLALAQQMAEVAEQSGLGRGVGAVVVDPDLEAEIEIDETDEAGNIRWADAVVAVAGDGRYSRREVGMDDPPQPGTGPNPNIQTYDADREGGPELHALMRVVELISSKRRQDGPVSATGRPCLNYLETYFMAQSDVPVSESHDSSPVPEKYQKTTETAAHAIHKESETEDVPASRIRPRSQGGYLCTDLDVYLTHEPCICCCMGLLLSRFRAVIFPRGGRMVSGGLASEPVVQPVPVETEIEAEAEAETETEGEAAADSAEDKKKGAEPAKSREYYGLHWRKELNWRALGFEFVEERPVAVRAEEGVAFHA</sequence>
<feature type="compositionally biased region" description="Basic and acidic residues" evidence="1">
    <location>
        <begin position="446"/>
        <end position="456"/>
    </location>
</feature>